<proteinExistence type="predicted"/>
<name>A0A8J5ZNF1_9ROSI</name>
<dbReference type="AlphaFoldDB" id="A0A8J5ZNF1"/>
<dbReference type="OrthoDB" id="997696at2759"/>
<dbReference type="PANTHER" id="PTHR47723:SF19">
    <property type="entry name" value="POLYNUCLEOTIDYL TRANSFERASE, RIBONUCLEASE H-LIKE SUPERFAMILY PROTEIN"/>
    <property type="match status" value="1"/>
</dbReference>
<dbReference type="Pfam" id="PF13456">
    <property type="entry name" value="RVT_3"/>
    <property type="match status" value="1"/>
</dbReference>
<organism evidence="2 3">
    <name type="scientific">Gossypium anomalum</name>
    <dbReference type="NCBI Taxonomy" id="47600"/>
    <lineage>
        <taxon>Eukaryota</taxon>
        <taxon>Viridiplantae</taxon>
        <taxon>Streptophyta</taxon>
        <taxon>Embryophyta</taxon>
        <taxon>Tracheophyta</taxon>
        <taxon>Spermatophyta</taxon>
        <taxon>Magnoliopsida</taxon>
        <taxon>eudicotyledons</taxon>
        <taxon>Gunneridae</taxon>
        <taxon>Pentapetalae</taxon>
        <taxon>rosids</taxon>
        <taxon>malvids</taxon>
        <taxon>Malvales</taxon>
        <taxon>Malvaceae</taxon>
        <taxon>Malvoideae</taxon>
        <taxon>Gossypium</taxon>
    </lineage>
</organism>
<dbReference type="PANTHER" id="PTHR47723">
    <property type="entry name" value="OS05G0353850 PROTEIN"/>
    <property type="match status" value="1"/>
</dbReference>
<comment type="caution">
    <text evidence="2">The sequence shown here is derived from an EMBL/GenBank/DDBJ whole genome shotgun (WGS) entry which is preliminary data.</text>
</comment>
<dbReference type="InterPro" id="IPR012337">
    <property type="entry name" value="RNaseH-like_sf"/>
</dbReference>
<feature type="domain" description="RNase H type-1" evidence="1">
    <location>
        <begin position="12"/>
        <end position="96"/>
    </location>
</feature>
<gene>
    <name evidence="2" type="ORF">CXB51_004466</name>
</gene>
<dbReference type="SUPFAM" id="SSF53098">
    <property type="entry name" value="Ribonuclease H-like"/>
    <property type="match status" value="1"/>
</dbReference>
<reference evidence="2 3" key="1">
    <citation type="journal article" date="2021" name="bioRxiv">
        <title>The Gossypium anomalum genome as a resource for cotton improvement and evolutionary analysis of hybrid incompatibility.</title>
        <authorList>
            <person name="Grover C.E."/>
            <person name="Yuan D."/>
            <person name="Arick M.A."/>
            <person name="Miller E.R."/>
            <person name="Hu G."/>
            <person name="Peterson D.G."/>
            <person name="Wendel J.F."/>
            <person name="Udall J.A."/>
        </authorList>
    </citation>
    <scope>NUCLEOTIDE SEQUENCE [LARGE SCALE GENOMIC DNA]</scope>
    <source>
        <strain evidence="2">JFW-Udall</strain>
        <tissue evidence="2">Leaf</tissue>
    </source>
</reference>
<dbReference type="GO" id="GO:0004523">
    <property type="term" value="F:RNA-DNA hybrid ribonuclease activity"/>
    <property type="evidence" value="ECO:0007669"/>
    <property type="project" value="InterPro"/>
</dbReference>
<evidence type="ECO:0000259" key="1">
    <source>
        <dbReference type="Pfam" id="PF13456"/>
    </source>
</evidence>
<evidence type="ECO:0000313" key="3">
    <source>
        <dbReference type="Proteomes" id="UP000701853"/>
    </source>
</evidence>
<dbReference type="CDD" id="cd06222">
    <property type="entry name" value="RNase_H_like"/>
    <property type="match status" value="1"/>
</dbReference>
<dbReference type="EMBL" id="JAHUZN010000002">
    <property type="protein sequence ID" value="KAG8500050.1"/>
    <property type="molecule type" value="Genomic_DNA"/>
</dbReference>
<protein>
    <recommendedName>
        <fullName evidence="1">RNase H type-1 domain-containing protein</fullName>
    </recommendedName>
</protein>
<dbReference type="InterPro" id="IPR002156">
    <property type="entry name" value="RNaseH_domain"/>
</dbReference>
<dbReference type="InterPro" id="IPR036397">
    <property type="entry name" value="RNaseH_sf"/>
</dbReference>
<evidence type="ECO:0000313" key="2">
    <source>
        <dbReference type="EMBL" id="KAG8500050.1"/>
    </source>
</evidence>
<keyword evidence="3" id="KW-1185">Reference proteome</keyword>
<dbReference type="Gene3D" id="3.30.420.10">
    <property type="entry name" value="Ribonuclease H-like superfamily/Ribonuclease H"/>
    <property type="match status" value="1"/>
</dbReference>
<dbReference type="InterPro" id="IPR044730">
    <property type="entry name" value="RNase_H-like_dom_plant"/>
</dbReference>
<accession>A0A8J5ZNF1</accession>
<dbReference type="Proteomes" id="UP000701853">
    <property type="component" value="Chromosome 2"/>
</dbReference>
<dbReference type="GO" id="GO:0003676">
    <property type="term" value="F:nucleic acid binding"/>
    <property type="evidence" value="ECO:0007669"/>
    <property type="project" value="InterPro"/>
</dbReference>
<dbReference type="InterPro" id="IPR053151">
    <property type="entry name" value="RNase_H-like"/>
</dbReference>
<sequence>MYSKQAGVYLGNCNVVEAELWGILDGVNLILDRRFRKILIQTDSIEVVNVILEDSSKLSRSALVRKIHFILRMMDQWKIQYIPREDNLIADSLAKLVHTRSLGLRLFEDPPLRV</sequence>